<dbReference type="EMBL" id="VOXD01000019">
    <property type="protein sequence ID" value="TXF88784.1"/>
    <property type="molecule type" value="Genomic_DNA"/>
</dbReference>
<reference evidence="1 2" key="1">
    <citation type="submission" date="2019-08" db="EMBL/GenBank/DDBJ databases">
        <title>Lewinella sp. strain SSH13 Genome sequencing and assembly.</title>
        <authorList>
            <person name="Kim I."/>
        </authorList>
    </citation>
    <scope>NUCLEOTIDE SEQUENCE [LARGE SCALE GENOMIC DNA]</scope>
    <source>
        <strain evidence="1 2">SSH13</strain>
    </source>
</reference>
<dbReference type="SUPFAM" id="SSF158446">
    <property type="entry name" value="IVS-encoded protein-like"/>
    <property type="match status" value="1"/>
</dbReference>
<dbReference type="InterPro" id="IPR036583">
    <property type="entry name" value="23S_rRNA_IVS_sf"/>
</dbReference>
<dbReference type="Pfam" id="PF05635">
    <property type="entry name" value="23S_rRNA_IVP"/>
    <property type="match status" value="1"/>
</dbReference>
<keyword evidence="2" id="KW-1185">Reference proteome</keyword>
<dbReference type="PANTHER" id="PTHR38471:SF2">
    <property type="entry name" value="FOUR HELIX BUNDLE PROTEIN"/>
    <property type="match status" value="1"/>
</dbReference>
<evidence type="ECO:0000313" key="1">
    <source>
        <dbReference type="EMBL" id="TXF88784.1"/>
    </source>
</evidence>
<evidence type="ECO:0000313" key="2">
    <source>
        <dbReference type="Proteomes" id="UP000321907"/>
    </source>
</evidence>
<dbReference type="Gene3D" id="1.20.1440.60">
    <property type="entry name" value="23S rRNA-intervening sequence"/>
    <property type="match status" value="1"/>
</dbReference>
<accession>A0A5C7FRN5</accession>
<comment type="caution">
    <text evidence="1">The sequence shown here is derived from an EMBL/GenBank/DDBJ whole genome shotgun (WGS) entry which is preliminary data.</text>
</comment>
<sequence>MSGFRTLAAYQKSYLLATSIRRMTVDFPKEERYSMTDQIRRSSRSVSANLAESYGRRRYPKHFVAKLADAVSENYETQCWLDFALEAEYIKEETYDRYIAASEEVGKLLSFMENHPGKYLR</sequence>
<proteinExistence type="predicted"/>
<dbReference type="RefSeq" id="WP_147931201.1">
    <property type="nucleotide sequence ID" value="NZ_VOXD01000019.1"/>
</dbReference>
<dbReference type="Proteomes" id="UP000321907">
    <property type="component" value="Unassembled WGS sequence"/>
</dbReference>
<dbReference type="CDD" id="cd16377">
    <property type="entry name" value="23S_rRNA_IVP_like"/>
    <property type="match status" value="1"/>
</dbReference>
<organism evidence="1 2">
    <name type="scientific">Neolewinella aurantiaca</name>
    <dbReference type="NCBI Taxonomy" id="2602767"/>
    <lineage>
        <taxon>Bacteria</taxon>
        <taxon>Pseudomonadati</taxon>
        <taxon>Bacteroidota</taxon>
        <taxon>Saprospiria</taxon>
        <taxon>Saprospirales</taxon>
        <taxon>Lewinellaceae</taxon>
        <taxon>Neolewinella</taxon>
    </lineage>
</organism>
<dbReference type="PANTHER" id="PTHR38471">
    <property type="entry name" value="FOUR HELIX BUNDLE PROTEIN"/>
    <property type="match status" value="1"/>
</dbReference>
<name>A0A5C7FRN5_9BACT</name>
<gene>
    <name evidence="1" type="ORF">FUA23_13105</name>
</gene>
<protein>
    <submittedName>
        <fullName evidence="1">Four helix bundle protein</fullName>
    </submittedName>
</protein>
<dbReference type="InterPro" id="IPR012657">
    <property type="entry name" value="23S_rRNA-intervening_sequence"/>
</dbReference>
<dbReference type="OrthoDB" id="9811959at2"/>
<dbReference type="NCBIfam" id="TIGR02436">
    <property type="entry name" value="four helix bundle protein"/>
    <property type="match status" value="1"/>
</dbReference>
<dbReference type="AlphaFoldDB" id="A0A5C7FRN5"/>